<dbReference type="RefSeq" id="WP_345737412.1">
    <property type="nucleotide sequence ID" value="NZ_BAABIA010000006.1"/>
</dbReference>
<feature type="chain" id="PRO_5047477540" description="Lipoprotein" evidence="2">
    <location>
        <begin position="25"/>
        <end position="191"/>
    </location>
</feature>
<keyword evidence="2" id="KW-0732">Signal</keyword>
<evidence type="ECO:0000256" key="1">
    <source>
        <dbReference type="SAM" id="MobiDB-lite"/>
    </source>
</evidence>
<evidence type="ECO:0000256" key="2">
    <source>
        <dbReference type="SAM" id="SignalP"/>
    </source>
</evidence>
<feature type="compositionally biased region" description="Basic and acidic residues" evidence="1">
    <location>
        <begin position="158"/>
        <end position="178"/>
    </location>
</feature>
<gene>
    <name evidence="3" type="ORF">GCM10023213_32290</name>
</gene>
<keyword evidence="4" id="KW-1185">Reference proteome</keyword>
<organism evidence="3 4">
    <name type="scientific">Prosthecobacter algae</name>
    <dbReference type="NCBI Taxonomy" id="1144682"/>
    <lineage>
        <taxon>Bacteria</taxon>
        <taxon>Pseudomonadati</taxon>
        <taxon>Verrucomicrobiota</taxon>
        <taxon>Verrucomicrobiia</taxon>
        <taxon>Verrucomicrobiales</taxon>
        <taxon>Verrucomicrobiaceae</taxon>
        <taxon>Prosthecobacter</taxon>
    </lineage>
</organism>
<feature type="signal peptide" evidence="2">
    <location>
        <begin position="1"/>
        <end position="24"/>
    </location>
</feature>
<sequence>MKPFLFAIPLVVLLASCASKPAQRIVPVTPEMSGRVLKRGETASVRHPEVIKAYPVGRYVEPRKRGVMHEAHTLYRVESSPKWNLTRPSGPPTIPTPVATASRPSGNELTVELNRQRQATQAVIQGGQIVSGKLTEMTEALQQNRVLAEQNAAMRKELQDTRQRLESLEDEMRSRLPDASKSAPATDDIPW</sequence>
<dbReference type="EMBL" id="BAABIA010000006">
    <property type="protein sequence ID" value="GAA5143734.1"/>
    <property type="molecule type" value="Genomic_DNA"/>
</dbReference>
<evidence type="ECO:0008006" key="5">
    <source>
        <dbReference type="Google" id="ProtNLM"/>
    </source>
</evidence>
<reference evidence="4" key="1">
    <citation type="journal article" date="2019" name="Int. J. Syst. Evol. Microbiol.">
        <title>The Global Catalogue of Microorganisms (GCM) 10K type strain sequencing project: providing services to taxonomists for standard genome sequencing and annotation.</title>
        <authorList>
            <consortium name="The Broad Institute Genomics Platform"/>
            <consortium name="The Broad Institute Genome Sequencing Center for Infectious Disease"/>
            <person name="Wu L."/>
            <person name="Ma J."/>
        </authorList>
    </citation>
    <scope>NUCLEOTIDE SEQUENCE [LARGE SCALE GENOMIC DNA]</scope>
    <source>
        <strain evidence="4">JCM 18053</strain>
    </source>
</reference>
<proteinExistence type="predicted"/>
<name>A0ABP9PB16_9BACT</name>
<evidence type="ECO:0000313" key="4">
    <source>
        <dbReference type="Proteomes" id="UP001499852"/>
    </source>
</evidence>
<comment type="caution">
    <text evidence="3">The sequence shown here is derived from an EMBL/GenBank/DDBJ whole genome shotgun (WGS) entry which is preliminary data.</text>
</comment>
<feature type="region of interest" description="Disordered" evidence="1">
    <location>
        <begin position="158"/>
        <end position="191"/>
    </location>
</feature>
<evidence type="ECO:0000313" key="3">
    <source>
        <dbReference type="EMBL" id="GAA5143734.1"/>
    </source>
</evidence>
<dbReference type="Proteomes" id="UP001499852">
    <property type="component" value="Unassembled WGS sequence"/>
</dbReference>
<dbReference type="PROSITE" id="PS51257">
    <property type="entry name" value="PROKAR_LIPOPROTEIN"/>
    <property type="match status" value="1"/>
</dbReference>
<accession>A0ABP9PB16</accession>
<feature type="region of interest" description="Disordered" evidence="1">
    <location>
        <begin position="82"/>
        <end position="105"/>
    </location>
</feature>
<protein>
    <recommendedName>
        <fullName evidence="5">Lipoprotein</fullName>
    </recommendedName>
</protein>